<evidence type="ECO:0000256" key="1">
    <source>
        <dbReference type="ARBA" id="ARBA00004651"/>
    </source>
</evidence>
<evidence type="ECO:0000256" key="10">
    <source>
        <dbReference type="RuleBase" id="RU351113"/>
    </source>
</evidence>
<feature type="transmembrane region" description="Helical" evidence="10">
    <location>
        <begin position="362"/>
        <end position="388"/>
    </location>
</feature>
<dbReference type="GO" id="GO:0005549">
    <property type="term" value="F:odorant binding"/>
    <property type="evidence" value="ECO:0007669"/>
    <property type="project" value="InterPro"/>
</dbReference>
<evidence type="ECO:0000256" key="6">
    <source>
        <dbReference type="ARBA" id="ARBA00022989"/>
    </source>
</evidence>
<proteinExistence type="inferred from homology"/>
<feature type="transmembrane region" description="Helical" evidence="10">
    <location>
        <begin position="299"/>
        <end position="319"/>
    </location>
</feature>
<dbReference type="EMBL" id="KK107660">
    <property type="protein sequence ID" value="EZA48226.1"/>
    <property type="molecule type" value="Genomic_DNA"/>
</dbReference>
<dbReference type="OrthoDB" id="7550312at2759"/>
<keyword evidence="3 10" id="KW-0716">Sensory transduction</keyword>
<feature type="transmembrane region" description="Helical" evidence="10">
    <location>
        <begin position="267"/>
        <end position="287"/>
    </location>
</feature>
<evidence type="ECO:0000313" key="12">
    <source>
        <dbReference type="Proteomes" id="UP000053097"/>
    </source>
</evidence>
<dbReference type="GO" id="GO:0005886">
    <property type="term" value="C:plasma membrane"/>
    <property type="evidence" value="ECO:0007669"/>
    <property type="project" value="UniProtKB-SubCell"/>
</dbReference>
<dbReference type="InterPro" id="IPR004117">
    <property type="entry name" value="7tm6_olfct_rcpt"/>
</dbReference>
<evidence type="ECO:0000256" key="8">
    <source>
        <dbReference type="ARBA" id="ARBA00023170"/>
    </source>
</evidence>
<keyword evidence="12" id="KW-1185">Reference proteome</keyword>
<keyword evidence="6 10" id="KW-1133">Transmembrane helix</keyword>
<reference evidence="11 12" key="1">
    <citation type="journal article" date="2014" name="Curr. Biol.">
        <title>The genome of the clonal raider ant Cerapachys biroi.</title>
        <authorList>
            <person name="Oxley P.R."/>
            <person name="Ji L."/>
            <person name="Fetter-Pruneda I."/>
            <person name="McKenzie S.K."/>
            <person name="Li C."/>
            <person name="Hu H."/>
            <person name="Zhang G."/>
            <person name="Kronauer D.J."/>
        </authorList>
    </citation>
    <scope>NUCLEOTIDE SEQUENCE [LARGE SCALE GENOMIC DNA]</scope>
</reference>
<dbReference type="GO" id="GO:0004984">
    <property type="term" value="F:olfactory receptor activity"/>
    <property type="evidence" value="ECO:0007669"/>
    <property type="project" value="InterPro"/>
</dbReference>
<dbReference type="PANTHER" id="PTHR21137">
    <property type="entry name" value="ODORANT RECEPTOR"/>
    <property type="match status" value="1"/>
</dbReference>
<accession>A0A026VXP1</accession>
<evidence type="ECO:0000256" key="7">
    <source>
        <dbReference type="ARBA" id="ARBA00023136"/>
    </source>
</evidence>
<comment type="similarity">
    <text evidence="10">Belongs to the insect chemoreceptor superfamily. Heteromeric odorant receptor channel (TC 1.A.69) family.</text>
</comment>
<name>A0A026VXP1_OOCBI</name>
<dbReference type="Proteomes" id="UP000053097">
    <property type="component" value="Unassembled WGS sequence"/>
</dbReference>
<feature type="transmembrane region" description="Helical" evidence="10">
    <location>
        <begin position="66"/>
        <end position="84"/>
    </location>
</feature>
<gene>
    <name evidence="11" type="ORF">X777_14121</name>
</gene>
<dbReference type="AlphaFoldDB" id="A0A026VXP1"/>
<dbReference type="PANTHER" id="PTHR21137:SF35">
    <property type="entry name" value="ODORANT RECEPTOR 19A-RELATED"/>
    <property type="match status" value="1"/>
</dbReference>
<dbReference type="GO" id="GO:0007165">
    <property type="term" value="P:signal transduction"/>
    <property type="evidence" value="ECO:0007669"/>
    <property type="project" value="UniProtKB-KW"/>
</dbReference>
<evidence type="ECO:0000256" key="9">
    <source>
        <dbReference type="ARBA" id="ARBA00023224"/>
    </source>
</evidence>
<organism evidence="11 12">
    <name type="scientific">Ooceraea biroi</name>
    <name type="common">Clonal raider ant</name>
    <name type="synonym">Cerapachys biroi</name>
    <dbReference type="NCBI Taxonomy" id="2015173"/>
    <lineage>
        <taxon>Eukaryota</taxon>
        <taxon>Metazoa</taxon>
        <taxon>Ecdysozoa</taxon>
        <taxon>Arthropoda</taxon>
        <taxon>Hexapoda</taxon>
        <taxon>Insecta</taxon>
        <taxon>Pterygota</taxon>
        <taxon>Neoptera</taxon>
        <taxon>Endopterygota</taxon>
        <taxon>Hymenoptera</taxon>
        <taxon>Apocrita</taxon>
        <taxon>Aculeata</taxon>
        <taxon>Formicoidea</taxon>
        <taxon>Formicidae</taxon>
        <taxon>Dorylinae</taxon>
        <taxon>Ooceraea</taxon>
    </lineage>
</organism>
<evidence type="ECO:0000256" key="3">
    <source>
        <dbReference type="ARBA" id="ARBA00022606"/>
    </source>
</evidence>
<feature type="transmembrane region" description="Helical" evidence="10">
    <location>
        <begin position="119"/>
        <end position="139"/>
    </location>
</feature>
<keyword evidence="7 10" id="KW-0472">Membrane</keyword>
<keyword evidence="8 10" id="KW-0675">Receptor</keyword>
<evidence type="ECO:0000256" key="5">
    <source>
        <dbReference type="ARBA" id="ARBA00022725"/>
    </source>
</evidence>
<keyword evidence="9 10" id="KW-0807">Transducer</keyword>
<evidence type="ECO:0000313" key="11">
    <source>
        <dbReference type="EMBL" id="EZA48226.1"/>
    </source>
</evidence>
<keyword evidence="4 10" id="KW-0812">Transmembrane</keyword>
<feature type="transmembrane region" description="Helical" evidence="10">
    <location>
        <begin position="175"/>
        <end position="201"/>
    </location>
</feature>
<comment type="subcellular location">
    <subcellularLocation>
        <location evidence="1 10">Cell membrane</location>
        <topology evidence="1 10">Multi-pass membrane protein</topology>
    </subcellularLocation>
</comment>
<sequence>MVVAGARCLKLHRTLFIIAGLWPYQKPFIWQIQAVFFFGAYCSMFFCQFTPFLTTTCNMECILKRFTYICITVVFILNYYSFYFNSEIVKQMFEHMQFDWKTFKNCDAMKIFEEYLSESYIFTLSLCILFLIGASLTTIMEFKPIILDIIAPMNESRPRKLEIDIELFVFNEEQYFFFLLVLEGVAAGIGLWSLLTILTFITTVTKHSCATYKIVSSLIQNTVTVHTLQLPVAQRIQYMHRNICLSVYIHRRTLEFCKGLILSFDMWYFPLVLICVLSLSCVLFRLYNAIMQFNDLYDIFIPCGMLVCYLLYMFMANFLTQSYTEHSVEVLESAYDTLWYVAPLRIQKLFLIMQKSIRSHKIVVGGLFVASIEGFSTLVTSAVSYFTVMHAMRL</sequence>
<evidence type="ECO:0000256" key="4">
    <source>
        <dbReference type="ARBA" id="ARBA00022692"/>
    </source>
</evidence>
<keyword evidence="5 10" id="KW-0552">Olfaction</keyword>
<evidence type="ECO:0000256" key="2">
    <source>
        <dbReference type="ARBA" id="ARBA00022475"/>
    </source>
</evidence>
<protein>
    <recommendedName>
        <fullName evidence="10">Odorant receptor</fullName>
    </recommendedName>
</protein>
<feature type="transmembrane region" description="Helical" evidence="10">
    <location>
        <begin position="28"/>
        <end position="54"/>
    </location>
</feature>
<keyword evidence="2" id="KW-1003">Cell membrane</keyword>